<dbReference type="Proteomes" id="UP000255224">
    <property type="component" value="Unassembled WGS sequence"/>
</dbReference>
<protein>
    <recommendedName>
        <fullName evidence="3">HNH endonuclease</fullName>
    </recommendedName>
</protein>
<evidence type="ECO:0008006" key="3">
    <source>
        <dbReference type="Google" id="ProtNLM"/>
    </source>
</evidence>
<dbReference type="RefSeq" id="WP_123897768.1">
    <property type="nucleotide sequence ID" value="NZ_CP033921.1"/>
</dbReference>
<reference evidence="1 2" key="1">
    <citation type="submission" date="2018-06" db="EMBL/GenBank/DDBJ databases">
        <authorList>
            <consortium name="Pathogen Informatics"/>
            <person name="Doyle S."/>
        </authorList>
    </citation>
    <scope>NUCLEOTIDE SEQUENCE [LARGE SCALE GENOMIC DNA]</scope>
    <source>
        <strain evidence="1 2">NCTC13533</strain>
    </source>
</reference>
<dbReference type="AlphaFoldDB" id="A0A376DS35"/>
<evidence type="ECO:0000313" key="2">
    <source>
        <dbReference type="Proteomes" id="UP000255224"/>
    </source>
</evidence>
<dbReference type="EMBL" id="UFVQ01000003">
    <property type="protein sequence ID" value="STC94497.1"/>
    <property type="molecule type" value="Genomic_DNA"/>
</dbReference>
<proteinExistence type="predicted"/>
<sequence>MLYIDNYTGALQYHRKVLSCWLKIKIHGKLKINKICKFCGDSDCESKLTKSYEHTFSLETKSFFTEKIIDDLLSSEPEDLLKINVRYKRDNSFIVDKPFIENLFKVAGYTIFFQKNHGKEFLNNLNRSTCTYCNRNYTLNVSINHASAQMDHWFPKTLFPLLSLSFYNLIPSCSTCNHIKGQSKKKEIWWQKRSLIEMLHPYFPEPNESFKFDFFYKESTKEFTVLFRDMIGKKISKTLDFNLTQQNYQAHAYLELKDLYDLKKNILKITLHFYWINLK</sequence>
<name>A0A376DS35_CHRCU</name>
<evidence type="ECO:0000313" key="1">
    <source>
        <dbReference type="EMBL" id="STC94497.1"/>
    </source>
</evidence>
<organism evidence="1 2">
    <name type="scientific">Chryseobacterium carnipullorum</name>
    <dbReference type="NCBI Taxonomy" id="1124835"/>
    <lineage>
        <taxon>Bacteria</taxon>
        <taxon>Pseudomonadati</taxon>
        <taxon>Bacteroidota</taxon>
        <taxon>Flavobacteriia</taxon>
        <taxon>Flavobacteriales</taxon>
        <taxon>Weeksellaceae</taxon>
        <taxon>Chryseobacterium group</taxon>
        <taxon>Chryseobacterium</taxon>
    </lineage>
</organism>
<gene>
    <name evidence="1" type="ORF">NCTC13533_01603</name>
</gene>
<accession>A0A376DS35</accession>
<dbReference type="Gene3D" id="1.10.30.50">
    <property type="match status" value="1"/>
</dbReference>